<dbReference type="AlphaFoldDB" id="A0A212EKD9"/>
<protein>
    <submittedName>
        <fullName evidence="1">Uncharacterized protein</fullName>
    </submittedName>
</protein>
<accession>A0A212EKD9</accession>
<reference evidence="1 2" key="1">
    <citation type="journal article" date="2011" name="Cell">
        <title>The monarch butterfly genome yields insights into long-distance migration.</title>
        <authorList>
            <person name="Zhan S."/>
            <person name="Merlin C."/>
            <person name="Boore J.L."/>
            <person name="Reppert S.M."/>
        </authorList>
    </citation>
    <scope>NUCLEOTIDE SEQUENCE [LARGE SCALE GENOMIC DNA]</scope>
    <source>
        <strain evidence="1">F-2</strain>
    </source>
</reference>
<organism evidence="1 2">
    <name type="scientific">Danaus plexippus plexippus</name>
    <dbReference type="NCBI Taxonomy" id="278856"/>
    <lineage>
        <taxon>Eukaryota</taxon>
        <taxon>Metazoa</taxon>
        <taxon>Ecdysozoa</taxon>
        <taxon>Arthropoda</taxon>
        <taxon>Hexapoda</taxon>
        <taxon>Insecta</taxon>
        <taxon>Pterygota</taxon>
        <taxon>Neoptera</taxon>
        <taxon>Endopterygota</taxon>
        <taxon>Lepidoptera</taxon>
        <taxon>Glossata</taxon>
        <taxon>Ditrysia</taxon>
        <taxon>Papilionoidea</taxon>
        <taxon>Nymphalidae</taxon>
        <taxon>Danainae</taxon>
        <taxon>Danaini</taxon>
        <taxon>Danaina</taxon>
        <taxon>Danaus</taxon>
        <taxon>Danaus</taxon>
    </lineage>
</organism>
<name>A0A212EKD9_DANPL</name>
<evidence type="ECO:0000313" key="1">
    <source>
        <dbReference type="EMBL" id="OWR41953.1"/>
    </source>
</evidence>
<evidence type="ECO:0000313" key="2">
    <source>
        <dbReference type="Proteomes" id="UP000007151"/>
    </source>
</evidence>
<dbReference type="InParanoid" id="A0A212EKD9"/>
<proteinExistence type="predicted"/>
<dbReference type="Proteomes" id="UP000007151">
    <property type="component" value="Unassembled WGS sequence"/>
</dbReference>
<comment type="caution">
    <text evidence="1">The sequence shown here is derived from an EMBL/GenBank/DDBJ whole genome shotgun (WGS) entry which is preliminary data.</text>
</comment>
<dbReference type="KEGG" id="dpl:KGM_203010"/>
<dbReference type="EMBL" id="AGBW02014274">
    <property type="protein sequence ID" value="OWR41953.1"/>
    <property type="molecule type" value="Genomic_DNA"/>
</dbReference>
<keyword evidence="2" id="KW-1185">Reference proteome</keyword>
<sequence>MPPIFVSMLFHEEWMLYVNSPALPKVARNSARLVVKQLVCDVLCVVVYKLSFIPYDRWTMLCDLSELLCLQVKKPGAEAAALRHDALRTWQSDTSCCPWKQIQFGGLKPERFRPLAAFLYPSVKACGRADSVAMAREYTRLHDFYLQMHDLQPPAPHYYSYDFKHIEVTAQCVV</sequence>
<gene>
    <name evidence="1" type="ORF">KGM_203010</name>
</gene>